<dbReference type="AlphaFoldDB" id="A0A8J7Z4Q5"/>
<sequence>MNKDDQYLYDILDSARLAISYVANQTKEAFLSDIQTQDSVNRRLMIMGKAANRISEETRQAMNTLPWRQMIGMRNLLVHEYDDVNLSVIWDTVKTDLPQLVVALEALPFQ</sequence>
<evidence type="ECO:0000256" key="3">
    <source>
        <dbReference type="ARBA" id="ARBA00022722"/>
    </source>
</evidence>
<keyword evidence="4" id="KW-0547">Nucleotide-binding</keyword>
<comment type="similarity">
    <text evidence="6">Belongs to the HepT RNase toxin family.</text>
</comment>
<protein>
    <submittedName>
        <fullName evidence="7">DUF86 domain-containing protein</fullName>
    </submittedName>
</protein>
<dbReference type="GO" id="GO:0110001">
    <property type="term" value="C:toxin-antitoxin complex"/>
    <property type="evidence" value="ECO:0007669"/>
    <property type="project" value="InterPro"/>
</dbReference>
<dbReference type="SUPFAM" id="SSF81593">
    <property type="entry name" value="Nucleotidyltransferase substrate binding subunit/domain"/>
    <property type="match status" value="1"/>
</dbReference>
<dbReference type="InterPro" id="IPR008201">
    <property type="entry name" value="HepT-like"/>
</dbReference>
<dbReference type="GO" id="GO:0004540">
    <property type="term" value="F:RNA nuclease activity"/>
    <property type="evidence" value="ECO:0007669"/>
    <property type="project" value="InterPro"/>
</dbReference>
<dbReference type="PANTHER" id="PTHR34139:SF1">
    <property type="entry name" value="RNASE MJ1380-RELATED"/>
    <property type="match status" value="1"/>
</dbReference>
<evidence type="ECO:0000256" key="5">
    <source>
        <dbReference type="ARBA" id="ARBA00022801"/>
    </source>
</evidence>
<keyword evidence="5" id="KW-0378">Hydrolase</keyword>
<dbReference type="RefSeq" id="WP_162425269.1">
    <property type="nucleotide sequence ID" value="NZ_WVIE01000039.1"/>
</dbReference>
<dbReference type="Gene3D" id="1.20.120.580">
    <property type="entry name" value="bsu32300-like"/>
    <property type="match status" value="1"/>
</dbReference>
<organism evidence="7 8">
    <name type="scientific">Myxacorys almedinensis A</name>
    <dbReference type="NCBI Taxonomy" id="2690445"/>
    <lineage>
        <taxon>Bacteria</taxon>
        <taxon>Bacillati</taxon>
        <taxon>Cyanobacteriota</taxon>
        <taxon>Cyanophyceae</taxon>
        <taxon>Leptolyngbyales</taxon>
        <taxon>Leptolyngbyaceae</taxon>
        <taxon>Myxacorys</taxon>
        <taxon>Myxacorys almedinensis</taxon>
    </lineage>
</organism>
<dbReference type="InterPro" id="IPR051813">
    <property type="entry name" value="HepT_RNase_toxin"/>
</dbReference>
<gene>
    <name evidence="7" type="ORF">GS601_21075</name>
</gene>
<accession>A0A8J7Z4Q5</accession>
<comment type="caution">
    <text evidence="7">The sequence shown here is derived from an EMBL/GenBank/DDBJ whole genome shotgun (WGS) entry which is preliminary data.</text>
</comment>
<dbReference type="Proteomes" id="UP000646053">
    <property type="component" value="Unassembled WGS sequence"/>
</dbReference>
<evidence type="ECO:0000256" key="1">
    <source>
        <dbReference type="ARBA" id="ARBA00022553"/>
    </source>
</evidence>
<keyword evidence="3" id="KW-0540">Nuclease</keyword>
<name>A0A8J7Z4Q5_9CYAN</name>
<dbReference type="GO" id="GO:0000166">
    <property type="term" value="F:nucleotide binding"/>
    <property type="evidence" value="ECO:0007669"/>
    <property type="project" value="UniProtKB-KW"/>
</dbReference>
<dbReference type="Pfam" id="PF01934">
    <property type="entry name" value="HepT-like"/>
    <property type="match status" value="1"/>
</dbReference>
<reference evidence="7" key="1">
    <citation type="submission" date="2019-12" db="EMBL/GenBank/DDBJ databases">
        <title>High-Quality draft genome sequences of three cyanobacteria isolated from the limestone walls of the Old Cathedral of Coimbra.</title>
        <authorList>
            <person name="Tiago I."/>
            <person name="Soares F."/>
            <person name="Portugal A."/>
        </authorList>
    </citation>
    <scope>NUCLEOTIDE SEQUENCE</scope>
    <source>
        <strain evidence="7">A</strain>
    </source>
</reference>
<dbReference type="InterPro" id="IPR037038">
    <property type="entry name" value="HepT-like_sf"/>
</dbReference>
<evidence type="ECO:0000313" key="8">
    <source>
        <dbReference type="Proteomes" id="UP000646053"/>
    </source>
</evidence>
<evidence type="ECO:0000256" key="6">
    <source>
        <dbReference type="ARBA" id="ARBA00024207"/>
    </source>
</evidence>
<keyword evidence="2" id="KW-1277">Toxin-antitoxin system</keyword>
<evidence type="ECO:0000313" key="7">
    <source>
        <dbReference type="EMBL" id="NDJ19749.1"/>
    </source>
</evidence>
<keyword evidence="8" id="KW-1185">Reference proteome</keyword>
<dbReference type="PANTHER" id="PTHR34139">
    <property type="entry name" value="UPF0331 PROTEIN MJ0127"/>
    <property type="match status" value="1"/>
</dbReference>
<evidence type="ECO:0000256" key="2">
    <source>
        <dbReference type="ARBA" id="ARBA00022649"/>
    </source>
</evidence>
<proteinExistence type="inferred from homology"/>
<keyword evidence="1" id="KW-0597">Phosphoprotein</keyword>
<evidence type="ECO:0000256" key="4">
    <source>
        <dbReference type="ARBA" id="ARBA00022741"/>
    </source>
</evidence>
<dbReference type="EMBL" id="WVIE01000039">
    <property type="protein sequence ID" value="NDJ19749.1"/>
    <property type="molecule type" value="Genomic_DNA"/>
</dbReference>
<dbReference type="GO" id="GO:0016787">
    <property type="term" value="F:hydrolase activity"/>
    <property type="evidence" value="ECO:0007669"/>
    <property type="project" value="UniProtKB-KW"/>
</dbReference>